<comment type="caution">
    <text evidence="1">The sequence shown here is derived from an EMBL/GenBank/DDBJ whole genome shotgun (WGS) entry which is preliminary data.</text>
</comment>
<sequence length="58" mass="6502">MWGIAQPTLPYTPQLQHCCLDISKLRQSLQYMDKPLSVLPPSITQSHASDDNNMACSK</sequence>
<evidence type="ECO:0000313" key="2">
    <source>
        <dbReference type="Proteomes" id="UP000032142"/>
    </source>
</evidence>
<protein>
    <submittedName>
        <fullName evidence="1">Uncharacterized protein</fullName>
    </submittedName>
</protein>
<organism evidence="1 2">
    <name type="scientific">Gossypium arboreum</name>
    <name type="common">Tree cotton</name>
    <name type="synonym">Gossypium nanking</name>
    <dbReference type="NCBI Taxonomy" id="29729"/>
    <lineage>
        <taxon>Eukaryota</taxon>
        <taxon>Viridiplantae</taxon>
        <taxon>Streptophyta</taxon>
        <taxon>Embryophyta</taxon>
        <taxon>Tracheophyta</taxon>
        <taxon>Spermatophyta</taxon>
        <taxon>Magnoliopsida</taxon>
        <taxon>eudicotyledons</taxon>
        <taxon>Gunneridae</taxon>
        <taxon>Pentapetalae</taxon>
        <taxon>rosids</taxon>
        <taxon>malvids</taxon>
        <taxon>Malvales</taxon>
        <taxon>Malvaceae</taxon>
        <taxon>Malvoideae</taxon>
        <taxon>Gossypium</taxon>
    </lineage>
</organism>
<dbReference type="Proteomes" id="UP000032142">
    <property type="component" value="Unassembled WGS sequence"/>
</dbReference>
<evidence type="ECO:0000313" key="1">
    <source>
        <dbReference type="EMBL" id="KHF98027.1"/>
    </source>
</evidence>
<reference evidence="2" key="1">
    <citation type="submission" date="2014-09" db="EMBL/GenBank/DDBJ databases">
        <authorList>
            <person name="Mudge J."/>
            <person name="Ramaraj T."/>
            <person name="Lindquist I.E."/>
            <person name="Bharti A.K."/>
            <person name="Sundararajan A."/>
            <person name="Cameron C.T."/>
            <person name="Woodward J.E."/>
            <person name="May G.D."/>
            <person name="Brubaker C."/>
            <person name="Broadhvest J."/>
            <person name="Wilkins T.A."/>
        </authorList>
    </citation>
    <scope>NUCLEOTIDE SEQUENCE</scope>
    <source>
        <strain evidence="2">cv. AKA8401</strain>
    </source>
</reference>
<name>A0A0B0M7I4_GOSAR</name>
<dbReference type="EMBL" id="JRRC01025066">
    <property type="protein sequence ID" value="KHF98027.1"/>
    <property type="molecule type" value="Genomic_DNA"/>
</dbReference>
<proteinExistence type="predicted"/>
<accession>A0A0B0M7I4</accession>
<dbReference type="AlphaFoldDB" id="A0A0B0M7I4"/>
<keyword evidence="2" id="KW-1185">Reference proteome</keyword>
<gene>
    <name evidence="1" type="ORF">F383_37344</name>
</gene>